<dbReference type="AlphaFoldDB" id="A0A919XH26"/>
<reference evidence="1" key="1">
    <citation type="submission" date="2021-03" db="EMBL/GenBank/DDBJ databases">
        <title>Antimicrobial resistance genes in bacteria isolated from Japanese honey, and their potential for conferring macrolide and lincosamide resistance in the American foulbrood pathogen Paenibacillus larvae.</title>
        <authorList>
            <person name="Okamoto M."/>
            <person name="Kumagai M."/>
            <person name="Kanamori H."/>
            <person name="Takamatsu D."/>
        </authorList>
    </citation>
    <scope>NUCLEOTIDE SEQUENCE</scope>
    <source>
        <strain evidence="1">J2TS6</strain>
    </source>
</reference>
<dbReference type="InterPro" id="IPR049253">
    <property type="entry name" value="DUF6886"/>
</dbReference>
<organism evidence="1 2">
    <name type="scientific">Paenibacillus albilobatus</name>
    <dbReference type="NCBI Taxonomy" id="2716884"/>
    <lineage>
        <taxon>Bacteria</taxon>
        <taxon>Bacillati</taxon>
        <taxon>Bacillota</taxon>
        <taxon>Bacilli</taxon>
        <taxon>Bacillales</taxon>
        <taxon>Paenibacillaceae</taxon>
        <taxon>Paenibacillus</taxon>
    </lineage>
</organism>
<dbReference type="EMBL" id="BORQ01000004">
    <property type="protein sequence ID" value="GIO32706.1"/>
    <property type="molecule type" value="Genomic_DNA"/>
</dbReference>
<gene>
    <name evidence="1" type="ORF">J2TS6_38470</name>
</gene>
<proteinExistence type="predicted"/>
<protein>
    <submittedName>
        <fullName evidence="1">Uncharacterized protein</fullName>
    </submittedName>
</protein>
<evidence type="ECO:0000313" key="2">
    <source>
        <dbReference type="Proteomes" id="UP000679779"/>
    </source>
</evidence>
<comment type="caution">
    <text evidence="1">The sequence shown here is derived from an EMBL/GenBank/DDBJ whole genome shotgun (WGS) entry which is preliminary data.</text>
</comment>
<accession>A0A919XH26</accession>
<dbReference type="Pfam" id="PF21820">
    <property type="entry name" value="DUF6886"/>
    <property type="match status" value="1"/>
</dbReference>
<keyword evidence="2" id="KW-1185">Reference proteome</keyword>
<sequence>MRDATIPFDDREELRAATTDQHVQLFFNNSIANTIVTVESDWYTRISKQIIFRYCFDDEGFELFDKTAGYYISRQIVKPLSVEKYENLLERLLLKGIELRFTTHLYPPREAILASESLIRSVSAQFCSKQYTPDIGFCSFEASLRSLTLQAFVR</sequence>
<dbReference type="RefSeq" id="WP_201452109.1">
    <property type="nucleotide sequence ID" value="NZ_BORQ01000004.1"/>
</dbReference>
<evidence type="ECO:0000313" key="1">
    <source>
        <dbReference type="EMBL" id="GIO32706.1"/>
    </source>
</evidence>
<name>A0A919XH26_9BACL</name>
<dbReference type="Proteomes" id="UP000679779">
    <property type="component" value="Unassembled WGS sequence"/>
</dbReference>